<evidence type="ECO:0000313" key="9">
    <source>
        <dbReference type="EMBL" id="QEK39223.1"/>
    </source>
</evidence>
<evidence type="ECO:0000256" key="5">
    <source>
        <dbReference type="PIRSR" id="PIRSR001430-1"/>
    </source>
</evidence>
<proteinExistence type="inferred from homology"/>
<protein>
    <recommendedName>
        <fullName evidence="4">tRNA pseudouridine synthase A</fullName>
        <ecNumber evidence="4">5.4.99.12</ecNumber>
    </recommendedName>
    <alternativeName>
        <fullName evidence="4">tRNA pseudouridine(38-40) synthase</fullName>
    </alternativeName>
    <alternativeName>
        <fullName evidence="4">tRNA pseudouridylate synthase I</fullName>
    </alternativeName>
    <alternativeName>
        <fullName evidence="4">tRNA-uridine isomerase I</fullName>
    </alternativeName>
</protein>
<dbReference type="PIRSF" id="PIRSF001430">
    <property type="entry name" value="tRNA_psdUrid_synth"/>
    <property type="match status" value="1"/>
</dbReference>
<dbReference type="InterPro" id="IPR020097">
    <property type="entry name" value="PsdUridine_synth_TruA_a/b_dom"/>
</dbReference>
<comment type="subunit">
    <text evidence="4">Homodimer.</text>
</comment>
<comment type="function">
    <text evidence="4">Formation of pseudouridine at positions 38, 39 and 40 in the anticodon stem and loop of transfer RNAs.</text>
</comment>
<evidence type="ECO:0000256" key="7">
    <source>
        <dbReference type="RuleBase" id="RU003792"/>
    </source>
</evidence>
<dbReference type="Gene3D" id="3.30.70.660">
    <property type="entry name" value="Pseudouridine synthase I, catalytic domain, C-terminal subdomain"/>
    <property type="match status" value="1"/>
</dbReference>
<dbReference type="CDD" id="cd02570">
    <property type="entry name" value="PseudoU_synth_EcTruA"/>
    <property type="match status" value="1"/>
</dbReference>
<evidence type="ECO:0000256" key="2">
    <source>
        <dbReference type="ARBA" id="ARBA00022694"/>
    </source>
</evidence>
<dbReference type="Gene3D" id="3.30.70.580">
    <property type="entry name" value="Pseudouridine synthase I, catalytic domain, N-terminal subdomain"/>
    <property type="match status" value="1"/>
</dbReference>
<evidence type="ECO:0000256" key="3">
    <source>
        <dbReference type="ARBA" id="ARBA00023235"/>
    </source>
</evidence>
<evidence type="ECO:0000313" key="10">
    <source>
        <dbReference type="Proteomes" id="UP000324924"/>
    </source>
</evidence>
<feature type="domain" description="Pseudouridine synthase I TruA alpha/beta" evidence="8">
    <location>
        <begin position="156"/>
        <end position="254"/>
    </location>
</feature>
<dbReference type="GO" id="GO:0003723">
    <property type="term" value="F:RNA binding"/>
    <property type="evidence" value="ECO:0007669"/>
    <property type="project" value="InterPro"/>
</dbReference>
<dbReference type="RefSeq" id="WP_148972346.1">
    <property type="nucleotide sequence ID" value="NZ_CP043314.1"/>
</dbReference>
<keyword evidence="10" id="KW-1185">Reference proteome</keyword>
<comment type="catalytic activity">
    <reaction evidence="4 7">
        <text>uridine(38/39/40) in tRNA = pseudouridine(38/39/40) in tRNA</text>
        <dbReference type="Rhea" id="RHEA:22376"/>
        <dbReference type="Rhea" id="RHEA-COMP:10085"/>
        <dbReference type="Rhea" id="RHEA-COMP:10087"/>
        <dbReference type="ChEBI" id="CHEBI:65314"/>
        <dbReference type="ChEBI" id="CHEBI:65315"/>
        <dbReference type="EC" id="5.4.99.12"/>
    </reaction>
</comment>
<dbReference type="Proteomes" id="UP000324924">
    <property type="component" value="Chromosome"/>
</dbReference>
<dbReference type="HAMAP" id="MF_00171">
    <property type="entry name" value="TruA"/>
    <property type="match status" value="1"/>
</dbReference>
<accession>A0A5C0UI79</accession>
<dbReference type="PANTHER" id="PTHR11142">
    <property type="entry name" value="PSEUDOURIDYLATE SYNTHASE"/>
    <property type="match status" value="1"/>
</dbReference>
<dbReference type="InterPro" id="IPR020094">
    <property type="entry name" value="TruA/RsuA/RluB/E/F_N"/>
</dbReference>
<comment type="caution">
    <text evidence="4">Lacks conserved residue(s) required for the propagation of feature annotation.</text>
</comment>
<sequence>MSNKMVLEKDKRFKFVIEYDGNCSEVGWQSQPEKISVQSILSDAFFKLTQERVVFYGAGRTDKGVSAFGQVAHLNMNKSFCLRKLKLGMNFYLIGKGVVITEVEEVDSSFHARFSAKRKEYKYSLLCRPSYSVMKTKAWHIRKPICAELIEESLARLIGVHDFSSFRDSSCQSHNPVKEIYKADCFVNKEDIDITFVGNSFLHHQVRIMIGTVVQVGIGKITLQEFDDIFSSKNRRLAGCTAPANGLSLIEVIY</sequence>
<keyword evidence="3 4" id="KW-0413">Isomerase</keyword>
<dbReference type="OrthoDB" id="9811823at2"/>
<dbReference type="GO" id="GO:0031119">
    <property type="term" value="P:tRNA pseudouridine synthesis"/>
    <property type="evidence" value="ECO:0007669"/>
    <property type="project" value="UniProtKB-UniRule"/>
</dbReference>
<dbReference type="SUPFAM" id="SSF55120">
    <property type="entry name" value="Pseudouridine synthase"/>
    <property type="match status" value="1"/>
</dbReference>
<keyword evidence="2 4" id="KW-0819">tRNA processing</keyword>
<reference evidence="9 10" key="1">
    <citation type="submission" date="2019-08" db="EMBL/GenBank/DDBJ databases">
        <title>Highly reduced genomes of protist endosymbionts show evolutionary convergence.</title>
        <authorList>
            <person name="George E."/>
            <person name="Husnik F."/>
            <person name="Tashyreva D."/>
            <person name="Prokopchuk G."/>
            <person name="Horak A."/>
            <person name="Kwong W.K."/>
            <person name="Lukes J."/>
            <person name="Keeling P.J."/>
        </authorList>
    </citation>
    <scope>NUCLEOTIDE SEQUENCE [LARGE SCALE GENOMIC DNA]</scope>
    <source>
        <strain evidence="9">1604HC</strain>
    </source>
</reference>
<dbReference type="AlphaFoldDB" id="A0A5C0UI79"/>
<dbReference type="Pfam" id="PF01416">
    <property type="entry name" value="PseudoU_synth_1"/>
    <property type="match status" value="1"/>
</dbReference>
<organism evidence="9 10">
    <name type="scientific">Candidatus Nesciobacter abundans</name>
    <dbReference type="NCBI Taxonomy" id="2601668"/>
    <lineage>
        <taxon>Bacteria</taxon>
        <taxon>Pseudomonadati</taxon>
        <taxon>Pseudomonadota</taxon>
        <taxon>Alphaproteobacteria</taxon>
        <taxon>Holosporales</taxon>
        <taxon>Holosporaceae</taxon>
        <taxon>Candidatus Nesciobacter</taxon>
    </lineage>
</organism>
<feature type="active site" description="Nucleophile" evidence="4 5">
    <location>
        <position position="62"/>
    </location>
</feature>
<evidence type="ECO:0000256" key="6">
    <source>
        <dbReference type="PIRSR" id="PIRSR001430-2"/>
    </source>
</evidence>
<feature type="binding site" evidence="4 6">
    <location>
        <position position="121"/>
    </location>
    <ligand>
        <name>substrate</name>
    </ligand>
</feature>
<dbReference type="PANTHER" id="PTHR11142:SF0">
    <property type="entry name" value="TRNA PSEUDOURIDINE SYNTHASE-LIKE 1"/>
    <property type="match status" value="1"/>
</dbReference>
<dbReference type="InterPro" id="IPR020095">
    <property type="entry name" value="PsdUridine_synth_TruA_C"/>
</dbReference>
<dbReference type="EC" id="5.4.99.12" evidence="4"/>
<evidence type="ECO:0000259" key="8">
    <source>
        <dbReference type="Pfam" id="PF01416"/>
    </source>
</evidence>
<dbReference type="GO" id="GO:0160147">
    <property type="term" value="F:tRNA pseudouridine(38-40) synthase activity"/>
    <property type="evidence" value="ECO:0007669"/>
    <property type="project" value="UniProtKB-EC"/>
</dbReference>
<name>A0A5C0UI79_9PROT</name>
<dbReference type="InterPro" id="IPR001406">
    <property type="entry name" value="PsdUridine_synth_TruA"/>
</dbReference>
<dbReference type="KEGG" id="nabu:FZC36_02190"/>
<gene>
    <name evidence="4 9" type="primary">truA</name>
    <name evidence="9" type="ORF">FZC36_02190</name>
</gene>
<dbReference type="EMBL" id="CP043314">
    <property type="protein sequence ID" value="QEK39223.1"/>
    <property type="molecule type" value="Genomic_DNA"/>
</dbReference>
<comment type="similarity">
    <text evidence="1 4 7">Belongs to the tRNA pseudouridine synthase TruA family.</text>
</comment>
<dbReference type="NCBIfam" id="TIGR00071">
    <property type="entry name" value="hisT_truA"/>
    <property type="match status" value="1"/>
</dbReference>
<dbReference type="InterPro" id="IPR020103">
    <property type="entry name" value="PsdUridine_synth_cat_dom_sf"/>
</dbReference>
<evidence type="ECO:0000256" key="1">
    <source>
        <dbReference type="ARBA" id="ARBA00009375"/>
    </source>
</evidence>
<evidence type="ECO:0000256" key="4">
    <source>
        <dbReference type="HAMAP-Rule" id="MF_00171"/>
    </source>
</evidence>